<dbReference type="Gene3D" id="1.10.630.10">
    <property type="entry name" value="Cytochrome P450"/>
    <property type="match status" value="1"/>
</dbReference>
<keyword evidence="9" id="KW-1185">Reference proteome</keyword>
<keyword evidence="4" id="KW-0479">Metal-binding</keyword>
<keyword evidence="5" id="KW-0560">Oxidoreductase</keyword>
<evidence type="ECO:0000256" key="4">
    <source>
        <dbReference type="ARBA" id="ARBA00022723"/>
    </source>
</evidence>
<comment type="caution">
    <text evidence="8">The sequence shown here is derived from an EMBL/GenBank/DDBJ whole genome shotgun (WGS) entry which is preliminary data.</text>
</comment>
<dbReference type="PANTHER" id="PTHR46300:SF7">
    <property type="entry name" value="P450, PUTATIVE (EUROFUNG)-RELATED"/>
    <property type="match status" value="1"/>
</dbReference>
<evidence type="ECO:0000313" key="8">
    <source>
        <dbReference type="EMBL" id="KAJ4253991.1"/>
    </source>
</evidence>
<evidence type="ECO:0000256" key="5">
    <source>
        <dbReference type="ARBA" id="ARBA00023002"/>
    </source>
</evidence>
<dbReference type="GO" id="GO:0004497">
    <property type="term" value="F:monooxygenase activity"/>
    <property type="evidence" value="ECO:0007669"/>
    <property type="project" value="UniProtKB-KW"/>
</dbReference>
<dbReference type="InterPro" id="IPR036396">
    <property type="entry name" value="Cyt_P450_sf"/>
</dbReference>
<keyword evidence="6" id="KW-0408">Iron</keyword>
<protein>
    <submittedName>
        <fullName evidence="8">Uncharacterized protein</fullName>
    </submittedName>
</protein>
<dbReference type="Pfam" id="PF00067">
    <property type="entry name" value="p450"/>
    <property type="match status" value="1"/>
</dbReference>
<name>A0A9W8RVR5_9HYPO</name>
<sequence>MVYGYTAEQFTNDPLIDMVRKVVDEFGIAAKPGSFMVDLIPLLRYVPDWCPGAGFKTLAKQWKFNLESSVENPSAFVEHQMSIGKDKSSFLSQFMQDKNLTPEEATKNKWLAASLYAAGADTTVSAITTFFLAMSLFPDAQKKAQAEIDEITGNTRLPTLSDRPRLPHVNAVLKEVLRWHPVGPMGLPHTTSQDDTINGYLIPKGAMILPNIW</sequence>
<dbReference type="Proteomes" id="UP001152049">
    <property type="component" value="Unassembled WGS sequence"/>
</dbReference>
<dbReference type="PANTHER" id="PTHR46300">
    <property type="entry name" value="P450, PUTATIVE (EUROFUNG)-RELATED-RELATED"/>
    <property type="match status" value="1"/>
</dbReference>
<dbReference type="InterPro" id="IPR002401">
    <property type="entry name" value="Cyt_P450_E_grp-I"/>
</dbReference>
<dbReference type="InterPro" id="IPR001128">
    <property type="entry name" value="Cyt_P450"/>
</dbReference>
<dbReference type="InterPro" id="IPR050364">
    <property type="entry name" value="Cytochrome_P450_fung"/>
</dbReference>
<dbReference type="GO" id="GO:0016705">
    <property type="term" value="F:oxidoreductase activity, acting on paired donors, with incorporation or reduction of molecular oxygen"/>
    <property type="evidence" value="ECO:0007669"/>
    <property type="project" value="InterPro"/>
</dbReference>
<keyword evidence="7" id="KW-0503">Monooxygenase</keyword>
<keyword evidence="3" id="KW-0349">Heme</keyword>
<reference evidence="8" key="1">
    <citation type="submission" date="2022-09" db="EMBL/GenBank/DDBJ databases">
        <title>Fusarium specimens isolated from Avocado Roots.</title>
        <authorList>
            <person name="Stajich J."/>
            <person name="Roper C."/>
            <person name="Heimlech-Rivalta G."/>
        </authorList>
    </citation>
    <scope>NUCLEOTIDE SEQUENCE</scope>
    <source>
        <strain evidence="8">CF00136</strain>
    </source>
</reference>
<dbReference type="GO" id="GO:0020037">
    <property type="term" value="F:heme binding"/>
    <property type="evidence" value="ECO:0007669"/>
    <property type="project" value="InterPro"/>
</dbReference>
<evidence type="ECO:0000256" key="1">
    <source>
        <dbReference type="ARBA" id="ARBA00001971"/>
    </source>
</evidence>
<proteinExistence type="inferred from homology"/>
<dbReference type="SUPFAM" id="SSF48264">
    <property type="entry name" value="Cytochrome P450"/>
    <property type="match status" value="1"/>
</dbReference>
<organism evidence="8 9">
    <name type="scientific">Fusarium torreyae</name>
    <dbReference type="NCBI Taxonomy" id="1237075"/>
    <lineage>
        <taxon>Eukaryota</taxon>
        <taxon>Fungi</taxon>
        <taxon>Dikarya</taxon>
        <taxon>Ascomycota</taxon>
        <taxon>Pezizomycotina</taxon>
        <taxon>Sordariomycetes</taxon>
        <taxon>Hypocreomycetidae</taxon>
        <taxon>Hypocreales</taxon>
        <taxon>Nectriaceae</taxon>
        <taxon>Fusarium</taxon>
    </lineage>
</organism>
<dbReference type="AlphaFoldDB" id="A0A9W8RVR5"/>
<gene>
    <name evidence="8" type="ORF">NW762_010394</name>
</gene>
<accession>A0A9W8RVR5</accession>
<evidence type="ECO:0000256" key="6">
    <source>
        <dbReference type="ARBA" id="ARBA00023004"/>
    </source>
</evidence>
<dbReference type="EMBL" id="JAOQAZ010000023">
    <property type="protein sequence ID" value="KAJ4253991.1"/>
    <property type="molecule type" value="Genomic_DNA"/>
</dbReference>
<evidence type="ECO:0000256" key="3">
    <source>
        <dbReference type="ARBA" id="ARBA00022617"/>
    </source>
</evidence>
<evidence type="ECO:0000313" key="9">
    <source>
        <dbReference type="Proteomes" id="UP001152049"/>
    </source>
</evidence>
<evidence type="ECO:0000256" key="2">
    <source>
        <dbReference type="ARBA" id="ARBA00010617"/>
    </source>
</evidence>
<dbReference type="OrthoDB" id="2789670at2759"/>
<evidence type="ECO:0000256" key="7">
    <source>
        <dbReference type="ARBA" id="ARBA00023033"/>
    </source>
</evidence>
<comment type="similarity">
    <text evidence="2">Belongs to the cytochrome P450 family.</text>
</comment>
<dbReference type="GO" id="GO:0005506">
    <property type="term" value="F:iron ion binding"/>
    <property type="evidence" value="ECO:0007669"/>
    <property type="project" value="InterPro"/>
</dbReference>
<dbReference type="PRINTS" id="PR00463">
    <property type="entry name" value="EP450I"/>
</dbReference>
<comment type="cofactor">
    <cofactor evidence="1">
        <name>heme</name>
        <dbReference type="ChEBI" id="CHEBI:30413"/>
    </cofactor>
</comment>